<feature type="domain" description="Protein kinase" evidence="4">
    <location>
        <begin position="299"/>
        <end position="511"/>
    </location>
</feature>
<proteinExistence type="predicted"/>
<organism evidence="5 6">
    <name type="scientific">Kingdonia uniflora</name>
    <dbReference type="NCBI Taxonomy" id="39325"/>
    <lineage>
        <taxon>Eukaryota</taxon>
        <taxon>Viridiplantae</taxon>
        <taxon>Streptophyta</taxon>
        <taxon>Embryophyta</taxon>
        <taxon>Tracheophyta</taxon>
        <taxon>Spermatophyta</taxon>
        <taxon>Magnoliopsida</taxon>
        <taxon>Ranunculales</taxon>
        <taxon>Circaeasteraceae</taxon>
        <taxon>Kingdonia</taxon>
    </lineage>
</organism>
<sequence>MMSDPRLAFYDRAILEVARLEVGVVTEDSKKFVGDGLEMKHLEETTEREVYRAIDLVGGKDGVVSKSSRSKDNVEVMILTRGVHMINDFNRQEAQPKNTSPNPNPKPIPRVEQIEEWGFAEFFGSDEQNYEIDEEVISDCEDMPVFEQFQTIRVVKTIVGSSRSDNCGGVAVQSHEEGEIVDNCRLKVEEPHPGSSKPNWGCKPRPSSTQNRPEYSSHDLGLNSSKPKWSREPRLELGFHENKYNTKSNKYCLYSDYKSGDLDDKYVTTNPGMKDLFDKLCGSTMMRLPSFVSFKDLEVLTQSFVLENFLGEVYSFPHSKVYRGMIKEDPDDLEEKEVTVKIWNHPNLDFKNLFEVEKMLLTNSSMSSHPNLVKLIGYLDEDGTFAFVYDLASSSTLQNRLYNSAFTWADRVNAACGIAHALGHLHSQNPPFVIRTLCPDNIMLDMDLNTRLFEFGLGTGGIAADNSSNLVHSSYGLADPRRFDKAKRCHFQLSNPFLIQRFPWVKNVIIA</sequence>
<dbReference type="Proteomes" id="UP000541444">
    <property type="component" value="Unassembled WGS sequence"/>
</dbReference>
<dbReference type="GO" id="GO:0005886">
    <property type="term" value="C:plasma membrane"/>
    <property type="evidence" value="ECO:0007669"/>
    <property type="project" value="TreeGrafter"/>
</dbReference>
<keyword evidence="2" id="KW-0067">ATP-binding</keyword>
<dbReference type="GO" id="GO:0004672">
    <property type="term" value="F:protein kinase activity"/>
    <property type="evidence" value="ECO:0007669"/>
    <property type="project" value="InterPro"/>
</dbReference>
<dbReference type="PROSITE" id="PS50011">
    <property type="entry name" value="PROTEIN_KINASE_DOM"/>
    <property type="match status" value="1"/>
</dbReference>
<gene>
    <name evidence="5" type="ORF">GIB67_002883</name>
</gene>
<dbReference type="PANTHER" id="PTHR27001">
    <property type="entry name" value="OS01G0253100 PROTEIN"/>
    <property type="match status" value="1"/>
</dbReference>
<dbReference type="AlphaFoldDB" id="A0A7J7NQD5"/>
<dbReference type="SUPFAM" id="SSF56112">
    <property type="entry name" value="Protein kinase-like (PK-like)"/>
    <property type="match status" value="1"/>
</dbReference>
<evidence type="ECO:0000256" key="1">
    <source>
        <dbReference type="ARBA" id="ARBA00022741"/>
    </source>
</evidence>
<accession>A0A7J7NQD5</accession>
<dbReference type="OrthoDB" id="1711336at2759"/>
<reference evidence="5 6" key="1">
    <citation type="journal article" date="2020" name="IScience">
        <title>Genome Sequencing of the Endangered Kingdonia uniflora (Circaeasteraceae, Ranunculales) Reveals Potential Mechanisms of Evolutionary Specialization.</title>
        <authorList>
            <person name="Sun Y."/>
            <person name="Deng T."/>
            <person name="Zhang A."/>
            <person name="Moore M.J."/>
            <person name="Landis J.B."/>
            <person name="Lin N."/>
            <person name="Zhang H."/>
            <person name="Zhang X."/>
            <person name="Huang J."/>
            <person name="Zhang X."/>
            <person name="Sun H."/>
            <person name="Wang H."/>
        </authorList>
    </citation>
    <scope>NUCLEOTIDE SEQUENCE [LARGE SCALE GENOMIC DNA]</scope>
    <source>
        <strain evidence="5">TB1705</strain>
        <tissue evidence="5">Leaf</tissue>
    </source>
</reference>
<dbReference type="Gene3D" id="3.30.200.20">
    <property type="entry name" value="Phosphorylase Kinase, domain 1"/>
    <property type="match status" value="1"/>
</dbReference>
<dbReference type="EMBL" id="JACGCM010000664">
    <property type="protein sequence ID" value="KAF6169396.1"/>
    <property type="molecule type" value="Genomic_DNA"/>
</dbReference>
<keyword evidence="1" id="KW-0547">Nucleotide-binding</keyword>
<dbReference type="GO" id="GO:0005524">
    <property type="term" value="F:ATP binding"/>
    <property type="evidence" value="ECO:0007669"/>
    <property type="project" value="UniProtKB-KW"/>
</dbReference>
<evidence type="ECO:0000259" key="4">
    <source>
        <dbReference type="PROSITE" id="PS50011"/>
    </source>
</evidence>
<evidence type="ECO:0000313" key="5">
    <source>
        <dbReference type="EMBL" id="KAF6169396.1"/>
    </source>
</evidence>
<dbReference type="InterPro" id="IPR000719">
    <property type="entry name" value="Prot_kinase_dom"/>
</dbReference>
<evidence type="ECO:0000313" key="6">
    <source>
        <dbReference type="Proteomes" id="UP000541444"/>
    </source>
</evidence>
<name>A0A7J7NQD5_9MAGN</name>
<dbReference type="InterPro" id="IPR001245">
    <property type="entry name" value="Ser-Thr/Tyr_kinase_cat_dom"/>
</dbReference>
<feature type="region of interest" description="Disordered" evidence="3">
    <location>
        <begin position="188"/>
        <end position="229"/>
    </location>
</feature>
<dbReference type="PANTHER" id="PTHR27001:SF931">
    <property type="entry name" value="OS11G0664100 PROTEIN"/>
    <property type="match status" value="1"/>
</dbReference>
<dbReference type="Pfam" id="PF07714">
    <property type="entry name" value="PK_Tyr_Ser-Thr"/>
    <property type="match status" value="1"/>
</dbReference>
<comment type="caution">
    <text evidence="5">The sequence shown here is derived from an EMBL/GenBank/DDBJ whole genome shotgun (WGS) entry which is preliminary data.</text>
</comment>
<protein>
    <recommendedName>
        <fullName evidence="4">Protein kinase domain-containing protein</fullName>
    </recommendedName>
</protein>
<dbReference type="InterPro" id="IPR011009">
    <property type="entry name" value="Kinase-like_dom_sf"/>
</dbReference>
<dbReference type="Gene3D" id="1.10.510.10">
    <property type="entry name" value="Transferase(Phosphotransferase) domain 1"/>
    <property type="match status" value="1"/>
</dbReference>
<evidence type="ECO:0000256" key="2">
    <source>
        <dbReference type="ARBA" id="ARBA00022840"/>
    </source>
</evidence>
<keyword evidence="6" id="KW-1185">Reference proteome</keyword>
<evidence type="ECO:0000256" key="3">
    <source>
        <dbReference type="SAM" id="MobiDB-lite"/>
    </source>
</evidence>